<evidence type="ECO:0000313" key="7">
    <source>
        <dbReference type="EMBL" id="MCV2873535.1"/>
    </source>
</evidence>
<dbReference type="Pfam" id="PF08085">
    <property type="entry name" value="Entericidin"/>
    <property type="match status" value="1"/>
</dbReference>
<proteinExistence type="inferred from homology"/>
<comment type="caution">
    <text evidence="7">The sequence shown here is derived from an EMBL/GenBank/DDBJ whole genome shotgun (WGS) entry which is preliminary data.</text>
</comment>
<name>A0ABT2ZRG8_9RHOB</name>
<gene>
    <name evidence="7" type="ORF">OEZ71_14635</name>
</gene>
<protein>
    <submittedName>
        <fullName evidence="7">Entericidin A/B family lipoprotein</fullName>
    </submittedName>
</protein>
<evidence type="ECO:0000313" key="8">
    <source>
        <dbReference type="Proteomes" id="UP001652564"/>
    </source>
</evidence>
<keyword evidence="5" id="KW-0564">Palmitate</keyword>
<accession>A0ABT2ZRG8</accession>
<comment type="similarity">
    <text evidence="1">Belongs to the EcnA/EcnB lipoprotein family.</text>
</comment>
<evidence type="ECO:0000256" key="6">
    <source>
        <dbReference type="ARBA" id="ARBA00023288"/>
    </source>
</evidence>
<keyword evidence="4" id="KW-0472">Membrane</keyword>
<keyword evidence="8" id="KW-1185">Reference proteome</keyword>
<evidence type="ECO:0000256" key="1">
    <source>
        <dbReference type="ARBA" id="ARBA00010296"/>
    </source>
</evidence>
<evidence type="ECO:0000256" key="3">
    <source>
        <dbReference type="ARBA" id="ARBA00022729"/>
    </source>
</evidence>
<evidence type="ECO:0000256" key="2">
    <source>
        <dbReference type="ARBA" id="ARBA00022475"/>
    </source>
</evidence>
<evidence type="ECO:0000256" key="5">
    <source>
        <dbReference type="ARBA" id="ARBA00023139"/>
    </source>
</evidence>
<reference evidence="7 8" key="1">
    <citation type="submission" date="2022-10" db="EMBL/GenBank/DDBJ databases">
        <title>Defluviimonas sp. nov., isolated from ocean surface sediments.</title>
        <authorList>
            <person name="He W."/>
            <person name="Wang L."/>
            <person name="Zhang D.-F."/>
        </authorList>
    </citation>
    <scope>NUCLEOTIDE SEQUENCE [LARGE SCALE GENOMIC DNA]</scope>
    <source>
        <strain evidence="7 8">WL0050</strain>
    </source>
</reference>
<keyword evidence="3" id="KW-0732">Signal</keyword>
<sequence>MLFLFTTLALAACETVKGAGRDIGTAGDAISSTANKVQSQL</sequence>
<dbReference type="EMBL" id="JAOWKZ010000003">
    <property type="protein sequence ID" value="MCV2873535.1"/>
    <property type="molecule type" value="Genomic_DNA"/>
</dbReference>
<dbReference type="InterPro" id="IPR012556">
    <property type="entry name" value="Entericidin"/>
</dbReference>
<keyword evidence="2" id="KW-1003">Cell membrane</keyword>
<organism evidence="7 8">
    <name type="scientific">Albidovulum litorale</name>
    <dbReference type="NCBI Taxonomy" id="2984134"/>
    <lineage>
        <taxon>Bacteria</taxon>
        <taxon>Pseudomonadati</taxon>
        <taxon>Pseudomonadota</taxon>
        <taxon>Alphaproteobacteria</taxon>
        <taxon>Rhodobacterales</taxon>
        <taxon>Paracoccaceae</taxon>
        <taxon>Albidovulum</taxon>
    </lineage>
</organism>
<evidence type="ECO:0000256" key="4">
    <source>
        <dbReference type="ARBA" id="ARBA00023136"/>
    </source>
</evidence>
<dbReference type="Proteomes" id="UP001652564">
    <property type="component" value="Unassembled WGS sequence"/>
</dbReference>
<keyword evidence="6 7" id="KW-0449">Lipoprotein</keyword>